<gene>
    <name evidence="2" type="ORF">IQ266_00820</name>
</gene>
<organism evidence="2 3">
    <name type="scientific">Romeriopsis navalis LEGE 11480</name>
    <dbReference type="NCBI Taxonomy" id="2777977"/>
    <lineage>
        <taxon>Bacteria</taxon>
        <taxon>Bacillati</taxon>
        <taxon>Cyanobacteriota</taxon>
        <taxon>Cyanophyceae</taxon>
        <taxon>Leptolyngbyales</taxon>
        <taxon>Leptolyngbyaceae</taxon>
        <taxon>Romeriopsis</taxon>
        <taxon>Romeriopsis navalis</taxon>
    </lineage>
</organism>
<dbReference type="InterPro" id="IPR036286">
    <property type="entry name" value="LexA/Signal_pep-like_sf"/>
</dbReference>
<dbReference type="Pfam" id="PF00717">
    <property type="entry name" value="Peptidase_S24"/>
    <property type="match status" value="1"/>
</dbReference>
<dbReference type="InterPro" id="IPR039418">
    <property type="entry name" value="LexA-like"/>
</dbReference>
<reference evidence="2" key="1">
    <citation type="submission" date="2020-10" db="EMBL/GenBank/DDBJ databases">
        <authorList>
            <person name="Castelo-Branco R."/>
            <person name="Eusebio N."/>
            <person name="Adriana R."/>
            <person name="Vieira A."/>
            <person name="Brugerolle De Fraissinette N."/>
            <person name="Rezende De Castro R."/>
            <person name="Schneider M.P."/>
            <person name="Vasconcelos V."/>
            <person name="Leao P.N."/>
        </authorList>
    </citation>
    <scope>NUCLEOTIDE SEQUENCE</scope>
    <source>
        <strain evidence="2">LEGE 11480</strain>
    </source>
</reference>
<evidence type="ECO:0000313" key="2">
    <source>
        <dbReference type="EMBL" id="MBE9028297.1"/>
    </source>
</evidence>
<dbReference type="InterPro" id="IPR036388">
    <property type="entry name" value="WH-like_DNA-bd_sf"/>
</dbReference>
<dbReference type="InterPro" id="IPR036390">
    <property type="entry name" value="WH_DNA-bd_sf"/>
</dbReference>
<dbReference type="CDD" id="cd06529">
    <property type="entry name" value="S24_LexA-like"/>
    <property type="match status" value="1"/>
</dbReference>
<sequence>MLSPVLSETLVFIHQFEVRYGVPPSYSDFRKEMGIGQGTIQYRLGRLESRGYATSLKGRNRSLCLTDQAIAHLQSIGKYQAPDTTDPMHQIPFLGEIAAGYLSEPATHNEFMEIATLDPKQHFTLKISGDSMIGVGILNRATAVFKRVPDGYEPRPGQIVAAYVEGFGTTLKRFYREGLNVILEAANPDYPPQRIDTRQIDVAIHGVWTGITIADGV</sequence>
<dbReference type="Gene3D" id="1.10.10.10">
    <property type="entry name" value="Winged helix-like DNA-binding domain superfamily/Winged helix DNA-binding domain"/>
    <property type="match status" value="1"/>
</dbReference>
<dbReference type="PANTHER" id="PTHR33516">
    <property type="entry name" value="LEXA REPRESSOR"/>
    <property type="match status" value="1"/>
</dbReference>
<dbReference type="InterPro" id="IPR050077">
    <property type="entry name" value="LexA_repressor"/>
</dbReference>
<protein>
    <submittedName>
        <fullName evidence="2">Repressor LexA</fullName>
    </submittedName>
</protein>
<dbReference type="SUPFAM" id="SSF46785">
    <property type="entry name" value="Winged helix' DNA-binding domain"/>
    <property type="match status" value="1"/>
</dbReference>
<dbReference type="AlphaFoldDB" id="A0A928VKZ7"/>
<name>A0A928VKZ7_9CYAN</name>
<dbReference type="Proteomes" id="UP000625316">
    <property type="component" value="Unassembled WGS sequence"/>
</dbReference>
<dbReference type="PANTHER" id="PTHR33516:SF2">
    <property type="entry name" value="LEXA REPRESSOR-RELATED"/>
    <property type="match status" value="1"/>
</dbReference>
<evidence type="ECO:0000259" key="1">
    <source>
        <dbReference type="Pfam" id="PF00717"/>
    </source>
</evidence>
<evidence type="ECO:0000313" key="3">
    <source>
        <dbReference type="Proteomes" id="UP000625316"/>
    </source>
</evidence>
<accession>A0A928VKZ7</accession>
<dbReference type="EMBL" id="JADEXQ010000002">
    <property type="protein sequence ID" value="MBE9028297.1"/>
    <property type="molecule type" value="Genomic_DNA"/>
</dbReference>
<dbReference type="RefSeq" id="WP_264323118.1">
    <property type="nucleotide sequence ID" value="NZ_JADEXQ010000002.1"/>
</dbReference>
<dbReference type="SUPFAM" id="SSF51306">
    <property type="entry name" value="LexA/Signal peptidase"/>
    <property type="match status" value="1"/>
</dbReference>
<feature type="domain" description="Peptidase S24/S26A/S26B/S26C" evidence="1">
    <location>
        <begin position="92"/>
        <end position="207"/>
    </location>
</feature>
<dbReference type="Gene3D" id="2.10.109.10">
    <property type="entry name" value="Umud Fragment, subunit A"/>
    <property type="match status" value="1"/>
</dbReference>
<comment type="caution">
    <text evidence="2">The sequence shown here is derived from an EMBL/GenBank/DDBJ whole genome shotgun (WGS) entry which is preliminary data.</text>
</comment>
<dbReference type="InterPro" id="IPR015927">
    <property type="entry name" value="Peptidase_S24_S26A/B/C"/>
</dbReference>
<keyword evidence="3" id="KW-1185">Reference proteome</keyword>
<proteinExistence type="predicted"/>